<reference evidence="2 3" key="1">
    <citation type="submission" date="2012-04" db="EMBL/GenBank/DDBJ databases">
        <title>The Genome Sequence of Afipia clevelandensis ATCC 49720.</title>
        <authorList>
            <consortium name="The Broad Institute Genome Sequencing Platform"/>
            <person name="Earl A."/>
            <person name="Ward D."/>
            <person name="Feldgarden M."/>
            <person name="Gevers D."/>
            <person name="Huys G."/>
            <person name="Walker B."/>
            <person name="Young S.K."/>
            <person name="Zeng Q."/>
            <person name="Gargeya S."/>
            <person name="Fitzgerald M."/>
            <person name="Haas B."/>
            <person name="Abouelleil A."/>
            <person name="Alvarado L."/>
            <person name="Arachchi H.M."/>
            <person name="Berlin A."/>
            <person name="Chapman S.B."/>
            <person name="Goldberg J."/>
            <person name="Griggs A."/>
            <person name="Gujja S."/>
            <person name="Hansen M."/>
            <person name="Howarth C."/>
            <person name="Imamovic A."/>
            <person name="Larimer J."/>
            <person name="McCowen C."/>
            <person name="Montmayeur A."/>
            <person name="Murphy C."/>
            <person name="Neiman D."/>
            <person name="Pearson M."/>
            <person name="Priest M."/>
            <person name="Roberts A."/>
            <person name="Saif S."/>
            <person name="Shea T."/>
            <person name="Sisk P."/>
            <person name="Sykes S."/>
            <person name="Wortman J."/>
            <person name="Nusbaum C."/>
            <person name="Birren B."/>
        </authorList>
    </citation>
    <scope>NUCLEOTIDE SEQUENCE [LARGE SCALE GENOMIC DNA]</scope>
    <source>
        <strain evidence="2 3">ATCC 49720</strain>
    </source>
</reference>
<accession>K8PE13</accession>
<feature type="region of interest" description="Disordered" evidence="1">
    <location>
        <begin position="50"/>
        <end position="77"/>
    </location>
</feature>
<proteinExistence type="predicted"/>
<evidence type="ECO:0000313" key="3">
    <source>
        <dbReference type="Proteomes" id="UP000001095"/>
    </source>
</evidence>
<gene>
    <name evidence="2" type="ORF">HMPREF9696_01750</name>
</gene>
<dbReference type="HOGENOM" id="CLU_2630213_0_0_5"/>
<sequence>MRLTSEEISKLPVPFSALQACMAGGVQQSTHNVAIWRADGTVEWIGGHHPDTTLNPGDEVELVPKANSGSFASDVRS</sequence>
<organism evidence="2 3">
    <name type="scientific">Afipia clevelandensis ATCC 49720</name>
    <dbReference type="NCBI Taxonomy" id="883079"/>
    <lineage>
        <taxon>Bacteria</taxon>
        <taxon>Pseudomonadati</taxon>
        <taxon>Pseudomonadota</taxon>
        <taxon>Alphaproteobacteria</taxon>
        <taxon>Hyphomicrobiales</taxon>
        <taxon>Nitrobacteraceae</taxon>
        <taxon>Afipia</taxon>
    </lineage>
</organism>
<dbReference type="Proteomes" id="UP000001095">
    <property type="component" value="Unassembled WGS sequence"/>
</dbReference>
<dbReference type="EMBL" id="AGWY01000007">
    <property type="protein sequence ID" value="EKS37800.1"/>
    <property type="molecule type" value="Genomic_DNA"/>
</dbReference>
<protein>
    <submittedName>
        <fullName evidence="2">Uncharacterized protein</fullName>
    </submittedName>
</protein>
<dbReference type="PROSITE" id="PS51257">
    <property type="entry name" value="PROKAR_LIPOPROTEIN"/>
    <property type="match status" value="1"/>
</dbReference>
<evidence type="ECO:0000256" key="1">
    <source>
        <dbReference type="SAM" id="MobiDB-lite"/>
    </source>
</evidence>
<keyword evidence="3" id="KW-1185">Reference proteome</keyword>
<comment type="caution">
    <text evidence="2">The sequence shown here is derived from an EMBL/GenBank/DDBJ whole genome shotgun (WGS) entry which is preliminary data.</text>
</comment>
<name>K8PE13_9BRAD</name>
<dbReference type="AlphaFoldDB" id="K8PE13"/>
<evidence type="ECO:0000313" key="2">
    <source>
        <dbReference type="EMBL" id="EKS37800.1"/>
    </source>
</evidence>